<feature type="transmembrane region" description="Helical" evidence="8">
    <location>
        <begin position="250"/>
        <end position="271"/>
    </location>
</feature>
<evidence type="ECO:0000256" key="1">
    <source>
        <dbReference type="ARBA" id="ARBA00004651"/>
    </source>
</evidence>
<dbReference type="GO" id="GO:0005886">
    <property type="term" value="C:plasma membrane"/>
    <property type="evidence" value="ECO:0007669"/>
    <property type="project" value="UniProtKB-SubCell"/>
</dbReference>
<comment type="subcellular location">
    <subcellularLocation>
        <location evidence="1">Cell membrane</location>
        <topology evidence="1">Multi-pass membrane protein</topology>
    </subcellularLocation>
</comment>
<dbReference type="InterPro" id="IPR038770">
    <property type="entry name" value="Na+/solute_symporter_sf"/>
</dbReference>
<gene>
    <name evidence="9" type="ORF">DFR63_1364</name>
</gene>
<dbReference type="GO" id="GO:0055085">
    <property type="term" value="P:transmembrane transport"/>
    <property type="evidence" value="ECO:0007669"/>
    <property type="project" value="InterPro"/>
</dbReference>
<evidence type="ECO:0000256" key="7">
    <source>
        <dbReference type="ARBA" id="ARBA00023136"/>
    </source>
</evidence>
<feature type="transmembrane region" description="Helical" evidence="8">
    <location>
        <begin position="92"/>
        <end position="115"/>
    </location>
</feature>
<evidence type="ECO:0008006" key="11">
    <source>
        <dbReference type="Google" id="ProtNLM"/>
    </source>
</evidence>
<keyword evidence="4" id="KW-1003">Cell membrane</keyword>
<dbReference type="RefSeq" id="WP_245954155.1">
    <property type="nucleotide sequence ID" value="NZ_CBCSHX010000003.1"/>
</dbReference>
<dbReference type="AlphaFoldDB" id="A0A3E0AZS9"/>
<reference evidence="9 10" key="1">
    <citation type="submission" date="2018-08" db="EMBL/GenBank/DDBJ databases">
        <title>Genomic Encyclopedia of Type Strains, Phase IV (KMG-IV): sequencing the most valuable type-strain genomes for metagenomic binning, comparative biology and taxonomic classification.</title>
        <authorList>
            <person name="Goeker M."/>
        </authorList>
    </citation>
    <scope>NUCLEOTIDE SEQUENCE [LARGE SCALE GENOMIC DNA]</scope>
    <source>
        <strain evidence="9 10">DSM 17274</strain>
    </source>
</reference>
<feature type="transmembrane region" description="Helical" evidence="8">
    <location>
        <begin position="278"/>
        <end position="304"/>
    </location>
</feature>
<keyword evidence="5 8" id="KW-0812">Transmembrane</keyword>
<dbReference type="PANTHER" id="PTHR36838:SF1">
    <property type="entry name" value="SLR1864 PROTEIN"/>
    <property type="match status" value="1"/>
</dbReference>
<comment type="caution">
    <text evidence="9">The sequence shown here is derived from an EMBL/GenBank/DDBJ whole genome shotgun (WGS) entry which is preliminary data.</text>
</comment>
<protein>
    <recommendedName>
        <fullName evidence="11">AEC family transporter</fullName>
    </recommendedName>
</protein>
<evidence type="ECO:0000256" key="5">
    <source>
        <dbReference type="ARBA" id="ARBA00022692"/>
    </source>
</evidence>
<comment type="similarity">
    <text evidence="2">Belongs to the auxin efflux carrier (TC 2.A.69) family.</text>
</comment>
<dbReference type="Proteomes" id="UP000257076">
    <property type="component" value="Unassembled WGS sequence"/>
</dbReference>
<keyword evidence="7 8" id="KW-0472">Membrane</keyword>
<evidence type="ECO:0000256" key="2">
    <source>
        <dbReference type="ARBA" id="ARBA00010145"/>
    </source>
</evidence>
<dbReference type="InterPro" id="IPR004776">
    <property type="entry name" value="Mem_transp_PIN-like"/>
</dbReference>
<organism evidence="9 10">
    <name type="scientific">Jeotgalicoccus halotolerans</name>
    <dbReference type="NCBI Taxonomy" id="157227"/>
    <lineage>
        <taxon>Bacteria</taxon>
        <taxon>Bacillati</taxon>
        <taxon>Bacillota</taxon>
        <taxon>Bacilli</taxon>
        <taxon>Bacillales</taxon>
        <taxon>Staphylococcaceae</taxon>
        <taxon>Jeotgalicoccus</taxon>
    </lineage>
</organism>
<feature type="transmembrane region" description="Helical" evidence="8">
    <location>
        <begin position="32"/>
        <end position="52"/>
    </location>
</feature>
<keyword evidence="3" id="KW-0813">Transport</keyword>
<feature type="transmembrane region" description="Helical" evidence="8">
    <location>
        <begin position="58"/>
        <end position="80"/>
    </location>
</feature>
<feature type="transmembrane region" description="Helical" evidence="8">
    <location>
        <begin position="157"/>
        <end position="176"/>
    </location>
</feature>
<evidence type="ECO:0000313" key="9">
    <source>
        <dbReference type="EMBL" id="REG24272.1"/>
    </source>
</evidence>
<dbReference type="Gene3D" id="1.20.1530.20">
    <property type="match status" value="1"/>
</dbReference>
<feature type="transmembrane region" description="Helical" evidence="8">
    <location>
        <begin position="6"/>
        <end position="25"/>
    </location>
</feature>
<feature type="transmembrane region" description="Helical" evidence="8">
    <location>
        <begin position="121"/>
        <end position="145"/>
    </location>
</feature>
<name>A0A3E0AZS9_9STAP</name>
<evidence type="ECO:0000256" key="4">
    <source>
        <dbReference type="ARBA" id="ARBA00022475"/>
    </source>
</evidence>
<evidence type="ECO:0000256" key="3">
    <source>
        <dbReference type="ARBA" id="ARBA00022448"/>
    </source>
</evidence>
<feature type="transmembrane region" description="Helical" evidence="8">
    <location>
        <begin position="182"/>
        <end position="203"/>
    </location>
</feature>
<sequence>MLSLLMIVVPVFLVFAVGFTAQKLLKMDIKSVSSVSLYILFPCLAFTTFYTSPLDGEFLYALFYSLLLMLVLTVITIIIARLLKYGRAEIGAMLLGVLFPNSGNYGAPVVLFAINAAAFDYAIMLTVIHTFIISTVGIFIASYGSGAAITVREAVQSVMRVPVIYAVLTAIIFQLINFEIPAAFMEIIEMIGAASIPIVMLILGMQLAEMKLGHSGMTEVTGLVVMRMAISPLIAMGLTLFMPVDDTFKLVFIILNAMPVAANATMIAAAYNTKPDTVSLGAFITTLLSLIALPVWLFVLGIGVQP</sequence>
<evidence type="ECO:0000256" key="8">
    <source>
        <dbReference type="SAM" id="Phobius"/>
    </source>
</evidence>
<accession>A0A3E0AZS9</accession>
<evidence type="ECO:0000313" key="10">
    <source>
        <dbReference type="Proteomes" id="UP000257076"/>
    </source>
</evidence>
<evidence type="ECO:0000256" key="6">
    <source>
        <dbReference type="ARBA" id="ARBA00022989"/>
    </source>
</evidence>
<feature type="transmembrane region" description="Helical" evidence="8">
    <location>
        <begin position="224"/>
        <end position="244"/>
    </location>
</feature>
<dbReference type="EMBL" id="QUMW01000011">
    <property type="protein sequence ID" value="REG24272.1"/>
    <property type="molecule type" value="Genomic_DNA"/>
</dbReference>
<keyword evidence="6 8" id="KW-1133">Transmembrane helix</keyword>
<dbReference type="PANTHER" id="PTHR36838">
    <property type="entry name" value="AUXIN EFFLUX CARRIER FAMILY PROTEIN"/>
    <property type="match status" value="1"/>
</dbReference>
<keyword evidence="10" id="KW-1185">Reference proteome</keyword>
<proteinExistence type="inferred from homology"/>
<dbReference type="Pfam" id="PF03547">
    <property type="entry name" value="Mem_trans"/>
    <property type="match status" value="1"/>
</dbReference>